<name>X7EL37_9RHOB</name>
<evidence type="ECO:0000313" key="2">
    <source>
        <dbReference type="Proteomes" id="UP000022447"/>
    </source>
</evidence>
<evidence type="ECO:0000313" key="1">
    <source>
        <dbReference type="EMBL" id="ETX15871.1"/>
    </source>
</evidence>
<reference evidence="1 2" key="1">
    <citation type="submission" date="2014-01" db="EMBL/GenBank/DDBJ databases">
        <title>Roseivivax halodurans JCM 10272 Genome Sequencing.</title>
        <authorList>
            <person name="Lai Q."/>
            <person name="Li G."/>
            <person name="Shao Z."/>
        </authorList>
    </citation>
    <scope>NUCLEOTIDE SEQUENCE [LARGE SCALE GENOMIC DNA]</scope>
    <source>
        <strain evidence="1 2">JCM 10272</strain>
    </source>
</reference>
<dbReference type="AlphaFoldDB" id="X7EL37"/>
<dbReference type="EMBL" id="JALZ01000003">
    <property type="protein sequence ID" value="ETX15871.1"/>
    <property type="molecule type" value="Genomic_DNA"/>
</dbReference>
<organism evidence="1 2">
    <name type="scientific">Roseivivax halodurans JCM 10272</name>
    <dbReference type="NCBI Taxonomy" id="1449350"/>
    <lineage>
        <taxon>Bacteria</taxon>
        <taxon>Pseudomonadati</taxon>
        <taxon>Pseudomonadota</taxon>
        <taxon>Alphaproteobacteria</taxon>
        <taxon>Rhodobacterales</taxon>
        <taxon>Roseobacteraceae</taxon>
        <taxon>Roseivivax</taxon>
    </lineage>
</organism>
<protein>
    <submittedName>
        <fullName evidence="1">Uncharacterized protein</fullName>
    </submittedName>
</protein>
<gene>
    <name evidence="1" type="ORF">OCH239_11880</name>
</gene>
<keyword evidence="2" id="KW-1185">Reference proteome</keyword>
<proteinExistence type="predicted"/>
<sequence>MHLVRIEFDIARLELGMSQALQRAEAARGDLVDRIRQRRRLLAILER</sequence>
<dbReference type="STRING" id="1449350.OCH239_11880"/>
<accession>X7EL37</accession>
<dbReference type="Proteomes" id="UP000022447">
    <property type="component" value="Unassembled WGS sequence"/>
</dbReference>
<comment type="caution">
    <text evidence="1">The sequence shown here is derived from an EMBL/GenBank/DDBJ whole genome shotgun (WGS) entry which is preliminary data.</text>
</comment>